<proteinExistence type="predicted"/>
<protein>
    <submittedName>
        <fullName evidence="1">Uncharacterized protein</fullName>
    </submittedName>
</protein>
<evidence type="ECO:0000313" key="1">
    <source>
        <dbReference type="EMBL" id="PLC59258.1"/>
    </source>
</evidence>
<gene>
    <name evidence="1" type="ORF">CIK00_03045</name>
</gene>
<evidence type="ECO:0000313" key="2">
    <source>
        <dbReference type="Proteomes" id="UP000234420"/>
    </source>
</evidence>
<sequence>MLTQTIVKITLLEKKIFKDEIHLHQPGGDVWNMCQQSHINRKIMELQDRSKYSQEFFDDYNDKNSLDASIIKRMYSRFWVLSSEQRDDDGIAPMLTIKDFIEVSENHYREHNDISCQRTAKKTVKKMFHGVNKCLPLPTLLTPLTGKLISESEFKLVRSECGQNVHLFVNLYDQDDVIPFTPKNIIRYYHYPKKDAVNLYRNLCLPNIKLYMPVDDTNYTGMPPHEVTPITYLQNKENGRIKSVCWDVPDELKMINHDLLDKNDLIELIQNVISRPLPVSKLSLWRAMCGEWYNRQNNNFKWHELNADTQKRHIVNFIRHSYCGYTQIYTLQDRELAAELHDIAFDALLRRIGRTFPYLSGECVRQLNHRFDEVYY</sequence>
<organism evidence="1 2">
    <name type="scientific">Photobacterium carnosum</name>
    <dbReference type="NCBI Taxonomy" id="2023717"/>
    <lineage>
        <taxon>Bacteria</taxon>
        <taxon>Pseudomonadati</taxon>
        <taxon>Pseudomonadota</taxon>
        <taxon>Gammaproteobacteria</taxon>
        <taxon>Vibrionales</taxon>
        <taxon>Vibrionaceae</taxon>
        <taxon>Photobacterium</taxon>
    </lineage>
</organism>
<comment type="caution">
    <text evidence="1">The sequence shown here is derived from an EMBL/GenBank/DDBJ whole genome shotgun (WGS) entry which is preliminary data.</text>
</comment>
<reference evidence="1 2" key="1">
    <citation type="journal article" date="2018" name="Syst. Appl. Microbiol.">
        <title>Photobacterium carnosum sp. nov., isolated from spoiled modified atmosphere packaged poultry meat.</title>
        <authorList>
            <person name="Hilgarth M."/>
            <person name="Fuertes S."/>
            <person name="Ehrmann M."/>
            <person name="Vogel R.F."/>
        </authorList>
    </citation>
    <scope>NUCLEOTIDE SEQUENCE [LARGE SCALE GENOMIC DNA]</scope>
    <source>
        <strain evidence="1 2">TMW 2.2021</strain>
    </source>
</reference>
<name>A0A2N4UW69_9GAMM</name>
<keyword evidence="2" id="KW-1185">Reference proteome</keyword>
<dbReference type="Proteomes" id="UP000234420">
    <property type="component" value="Unassembled WGS sequence"/>
</dbReference>
<dbReference type="AlphaFoldDB" id="A0A2N4UW69"/>
<dbReference type="RefSeq" id="WP_101767461.1">
    <property type="nucleotide sequence ID" value="NZ_BPPU01000003.1"/>
</dbReference>
<accession>A0A2N4UW69</accession>
<dbReference type="EMBL" id="NPIB01000002">
    <property type="protein sequence ID" value="PLC59258.1"/>
    <property type="molecule type" value="Genomic_DNA"/>
</dbReference>